<organism evidence="1">
    <name type="scientific">Candidatus Nitricoxidivorans perseverans</name>
    <dbReference type="NCBI Taxonomy" id="2975601"/>
    <lineage>
        <taxon>Bacteria</taxon>
        <taxon>Pseudomonadati</taxon>
        <taxon>Pseudomonadota</taxon>
        <taxon>Betaproteobacteria</taxon>
        <taxon>Nitrosomonadales</taxon>
        <taxon>Sterolibacteriaceae</taxon>
        <taxon>Candidatus Nitricoxidivorans</taxon>
    </lineage>
</organism>
<dbReference type="EMBL" id="CP107246">
    <property type="protein sequence ID" value="WIM05686.1"/>
    <property type="molecule type" value="Genomic_DNA"/>
</dbReference>
<evidence type="ECO:0000313" key="1">
    <source>
        <dbReference type="EMBL" id="WIM05686.1"/>
    </source>
</evidence>
<dbReference type="KEGG" id="npv:OHM77_13610"/>
<sequence length="123" mass="14141">MVKHVKGDEAREHRIVMEAVVDAYDEIERAMGWYYYLESKLVVPFKARCKVRRAISPLKVGQVVDVLGMAPEEECESEMFVMISHADDSLAIPLAQLESMSKDQDTQEAVGDWHYWLAQGYQF</sequence>
<dbReference type="AlphaFoldDB" id="A0AA49IZG7"/>
<dbReference type="InterPro" id="IPR020994">
    <property type="entry name" value="Uncharacterised_Ca-bd_CcbP"/>
</dbReference>
<dbReference type="Pfam" id="PF11535">
    <property type="entry name" value="Calci_bind_CcbP"/>
    <property type="match status" value="1"/>
</dbReference>
<proteinExistence type="predicted"/>
<accession>A0AA49IZG7</accession>
<dbReference type="Proteomes" id="UP001234916">
    <property type="component" value="Chromosome"/>
</dbReference>
<name>A0AA49IZG7_9PROT</name>
<protein>
    <submittedName>
        <fullName evidence="1">Calcium-binding protein</fullName>
    </submittedName>
</protein>
<reference evidence="1" key="1">
    <citation type="journal article" date="2023" name="Nat. Microbiol.">
        <title>Enrichment and characterization of a nitric oxide-reducing microbial community in a continuous bioreactor.</title>
        <authorList>
            <person name="Garrido-Amador P."/>
            <person name="Stortenbeker N."/>
            <person name="Wessels H.J.C.T."/>
            <person name="Speth D.R."/>
            <person name="Garcia-Heredia I."/>
            <person name="Kartal B."/>
        </authorList>
    </citation>
    <scope>NUCLEOTIDE SEQUENCE</scope>
    <source>
        <strain evidence="1">MAG1</strain>
    </source>
</reference>
<gene>
    <name evidence="1" type="ORF">OHM77_13610</name>
</gene>
<dbReference type="Gene3D" id="6.10.140.400">
    <property type="match status" value="2"/>
</dbReference>